<dbReference type="KEGG" id="hhb:Hhub_4169"/>
<dbReference type="GeneID" id="26660502"/>
<reference evidence="2" key="1">
    <citation type="journal article" date="2016" name="Environ. Microbiol.">
        <title>The complete genome of a viable archaeum isolated from 123-million-year-old rock salt.</title>
        <authorList>
            <person name="Jaakkola S.T."/>
            <person name="Pfeiffer F."/>
            <person name="Ravantti J.J."/>
            <person name="Guo Q."/>
            <person name="Liu Y."/>
            <person name="Chen X."/>
            <person name="Ma H."/>
            <person name="Yang C."/>
            <person name="Oksanen H.M."/>
            <person name="Bamford D.H."/>
        </authorList>
    </citation>
    <scope>NUCLEOTIDE SEQUENCE</scope>
    <source>
        <strain evidence="2">JI20-1</strain>
        <plasmid evidence="2">Plasmid pSTJ001</plasmid>
    </source>
</reference>
<name>A0A0U5H6W4_9EURY</name>
<proteinExistence type="predicted"/>
<dbReference type="Proteomes" id="UP000066737">
    <property type="component" value="Plasmid pSTJ001"/>
</dbReference>
<organism evidence="1 2">
    <name type="scientific">Halobacterium hubeiense</name>
    <dbReference type="NCBI Taxonomy" id="1407499"/>
    <lineage>
        <taxon>Archaea</taxon>
        <taxon>Methanobacteriati</taxon>
        <taxon>Methanobacteriota</taxon>
        <taxon>Stenosarchaea group</taxon>
        <taxon>Halobacteria</taxon>
        <taxon>Halobacteriales</taxon>
        <taxon>Halobacteriaceae</taxon>
        <taxon>Halobacterium</taxon>
    </lineage>
</organism>
<dbReference type="OrthoDB" id="78091at2157"/>
<keyword evidence="2" id="KW-1185">Reference proteome</keyword>
<dbReference type="RefSeq" id="WP_059058571.1">
    <property type="nucleotide sequence ID" value="NZ_LN831303.1"/>
</dbReference>
<evidence type="ECO:0000313" key="1">
    <source>
        <dbReference type="EMBL" id="CQH63730.1"/>
    </source>
</evidence>
<sequence length="461" mass="53368">MPKADEVELLEAISENFHTYLRKGVRFDRVIGSAHPELDIDDIEALLRIHFVLTDSRGDPGNVGVIDFMETLEDRIRRMKTTTTRESTELRGEIRGHIDWQQTTKRRARSGRLEEPIFVCNQPEENYDIDENLVLKRLLGVIYEIVFEDLEPVIENPSEYEWIDTWTKADADGARHDTESALSLLRRIYERNIYLQQIDVDDVELTHRTIESVKQSRSEFYREAADLLDQFRQLMNQQLDSEEARSILDNTIISPEKTEVLFELYWIFRILQAYENVEYQVLSDWSESPSTIATWESDDARFVLSHDSTGEGLAFNETPDGETIEQDGYLYRMNAVLDQYQDLSQPLLGRNAQNSLWGGQPDIVLEKYSSDETGERKLDQVFVGEVKYSRDMDYIATGLRELLEYMAFVRSESGDYVEETEDVLNSVSVKGLLFVDSLNQETSSTGDIDILQYGEKVRKVL</sequence>
<dbReference type="AlphaFoldDB" id="A0A0U5H6W4"/>
<evidence type="ECO:0000313" key="2">
    <source>
        <dbReference type="Proteomes" id="UP000066737"/>
    </source>
</evidence>
<geneLocation type="plasmid" evidence="2">
    <name>pSTJ001</name>
</geneLocation>
<gene>
    <name evidence="1" type="ORF">HHUB_4169</name>
</gene>
<accession>A0A0U5H6W4</accession>
<dbReference type="EMBL" id="LN831303">
    <property type="protein sequence ID" value="CQH63730.1"/>
    <property type="molecule type" value="Genomic_DNA"/>
</dbReference>
<protein>
    <submittedName>
        <fullName evidence="1">Uncharacterized protein</fullName>
    </submittedName>
</protein>